<comment type="caution">
    <text evidence="14">The sequence shown here is derived from an EMBL/GenBank/DDBJ whole genome shotgun (WGS) entry which is preliminary data.</text>
</comment>
<dbReference type="SMART" id="SM00487">
    <property type="entry name" value="DEXDc"/>
    <property type="match status" value="1"/>
</dbReference>
<evidence type="ECO:0000313" key="14">
    <source>
        <dbReference type="EMBL" id="MBP3191641.1"/>
    </source>
</evidence>
<keyword evidence="7" id="KW-0346">Stress response</keyword>
<dbReference type="CDD" id="cd00268">
    <property type="entry name" value="DEADc"/>
    <property type="match status" value="1"/>
</dbReference>
<feature type="compositionally biased region" description="Basic residues" evidence="10">
    <location>
        <begin position="459"/>
        <end position="484"/>
    </location>
</feature>
<dbReference type="InterPro" id="IPR014001">
    <property type="entry name" value="Helicase_ATP-bd"/>
</dbReference>
<feature type="short sequence motif" description="Q motif" evidence="8">
    <location>
        <begin position="4"/>
        <end position="32"/>
    </location>
</feature>
<evidence type="ECO:0000256" key="8">
    <source>
        <dbReference type="PROSITE-ProRule" id="PRU00552"/>
    </source>
</evidence>
<dbReference type="PROSITE" id="PS00039">
    <property type="entry name" value="DEAD_ATP_HELICASE"/>
    <property type="match status" value="1"/>
</dbReference>
<name>A0A8J7UUN4_9BACT</name>
<dbReference type="InterPro" id="IPR027417">
    <property type="entry name" value="P-loop_NTPase"/>
</dbReference>
<dbReference type="CDD" id="cd18787">
    <property type="entry name" value="SF2_C_DEAD"/>
    <property type="match status" value="1"/>
</dbReference>
<dbReference type="InterPro" id="IPR011545">
    <property type="entry name" value="DEAD/DEAH_box_helicase_dom"/>
</dbReference>
<dbReference type="AlphaFoldDB" id="A0A8J7UUN4"/>
<dbReference type="PANTHER" id="PTHR47963:SF8">
    <property type="entry name" value="ATP-DEPENDENT RNA HELICASE DEAD"/>
    <property type="match status" value="1"/>
</dbReference>
<dbReference type="PROSITE" id="PS51194">
    <property type="entry name" value="HELICASE_CTER"/>
    <property type="match status" value="1"/>
</dbReference>
<dbReference type="InterPro" id="IPR050547">
    <property type="entry name" value="DEAD_box_RNA_helicases"/>
</dbReference>
<dbReference type="Pfam" id="PF25399">
    <property type="entry name" value="DeaD_dimer"/>
    <property type="match status" value="1"/>
</dbReference>
<dbReference type="InterPro" id="IPR044742">
    <property type="entry name" value="DEAD/DEAH_RhlB"/>
</dbReference>
<dbReference type="Gene3D" id="3.40.50.300">
    <property type="entry name" value="P-loop containing nucleotide triphosphate hydrolases"/>
    <property type="match status" value="2"/>
</dbReference>
<keyword evidence="5 9" id="KW-0347">Helicase</keyword>
<evidence type="ECO:0000259" key="11">
    <source>
        <dbReference type="PROSITE" id="PS51192"/>
    </source>
</evidence>
<feature type="domain" description="Helicase C-terminal" evidence="12">
    <location>
        <begin position="219"/>
        <end position="379"/>
    </location>
</feature>
<evidence type="ECO:0000256" key="2">
    <source>
        <dbReference type="ARBA" id="ARBA00022490"/>
    </source>
</evidence>
<dbReference type="PANTHER" id="PTHR47963">
    <property type="entry name" value="DEAD-BOX ATP-DEPENDENT RNA HELICASE 47, MITOCHONDRIAL"/>
    <property type="match status" value="1"/>
</dbReference>
<evidence type="ECO:0000259" key="12">
    <source>
        <dbReference type="PROSITE" id="PS51194"/>
    </source>
</evidence>
<dbReference type="GO" id="GO:0009409">
    <property type="term" value="P:response to cold"/>
    <property type="evidence" value="ECO:0007669"/>
    <property type="project" value="TreeGrafter"/>
</dbReference>
<dbReference type="InterPro" id="IPR014014">
    <property type="entry name" value="RNA_helicase_DEAD_Q_motif"/>
</dbReference>
<evidence type="ECO:0000256" key="5">
    <source>
        <dbReference type="ARBA" id="ARBA00022806"/>
    </source>
</evidence>
<dbReference type="PROSITE" id="PS51195">
    <property type="entry name" value="Q_MOTIF"/>
    <property type="match status" value="1"/>
</dbReference>
<evidence type="ECO:0000259" key="13">
    <source>
        <dbReference type="PROSITE" id="PS51195"/>
    </source>
</evidence>
<feature type="domain" description="Helicase ATP-binding" evidence="11">
    <location>
        <begin position="35"/>
        <end position="208"/>
    </location>
</feature>
<dbReference type="GO" id="GO:0003724">
    <property type="term" value="F:RNA helicase activity"/>
    <property type="evidence" value="ECO:0007669"/>
    <property type="project" value="UniProtKB-EC"/>
</dbReference>
<dbReference type="SUPFAM" id="SSF52540">
    <property type="entry name" value="P-loop containing nucleoside triphosphate hydrolases"/>
    <property type="match status" value="1"/>
</dbReference>
<dbReference type="EMBL" id="JAFIDN010000002">
    <property type="protein sequence ID" value="MBP3191641.1"/>
    <property type="molecule type" value="Genomic_DNA"/>
</dbReference>
<dbReference type="GO" id="GO:0033592">
    <property type="term" value="F:RNA strand annealing activity"/>
    <property type="evidence" value="ECO:0007669"/>
    <property type="project" value="TreeGrafter"/>
</dbReference>
<dbReference type="GO" id="GO:0005840">
    <property type="term" value="C:ribosome"/>
    <property type="evidence" value="ECO:0007669"/>
    <property type="project" value="TreeGrafter"/>
</dbReference>
<dbReference type="Proteomes" id="UP000673975">
    <property type="component" value="Unassembled WGS sequence"/>
</dbReference>
<dbReference type="Pfam" id="PF00271">
    <property type="entry name" value="Helicase_C"/>
    <property type="match status" value="1"/>
</dbReference>
<keyword evidence="3 9" id="KW-0547">Nucleotide-binding</keyword>
<evidence type="ECO:0000313" key="15">
    <source>
        <dbReference type="Proteomes" id="UP000673975"/>
    </source>
</evidence>
<dbReference type="InterPro" id="IPR000629">
    <property type="entry name" value="RNA-helicase_DEAD-box_CS"/>
</dbReference>
<dbReference type="RefSeq" id="WP_210510314.1">
    <property type="nucleotide sequence ID" value="NZ_JAFIDN010000002.1"/>
</dbReference>
<dbReference type="SMART" id="SM00490">
    <property type="entry name" value="HELICc"/>
    <property type="match status" value="1"/>
</dbReference>
<organism evidence="14 15">
    <name type="scientific">Natronogracilivirga saccharolytica</name>
    <dbReference type="NCBI Taxonomy" id="2812953"/>
    <lineage>
        <taxon>Bacteria</taxon>
        <taxon>Pseudomonadati</taxon>
        <taxon>Balneolota</taxon>
        <taxon>Balneolia</taxon>
        <taxon>Balneolales</taxon>
        <taxon>Cyclonatronaceae</taxon>
        <taxon>Natronogracilivirga</taxon>
    </lineage>
</organism>
<comment type="similarity">
    <text evidence="9">Belongs to the DEAD box helicase family.</text>
</comment>
<dbReference type="InterPro" id="IPR001650">
    <property type="entry name" value="Helicase_C-like"/>
</dbReference>
<evidence type="ECO:0000256" key="10">
    <source>
        <dbReference type="SAM" id="MobiDB-lite"/>
    </source>
</evidence>
<dbReference type="InterPro" id="IPR057325">
    <property type="entry name" value="DeaD_dimer"/>
</dbReference>
<evidence type="ECO:0000256" key="6">
    <source>
        <dbReference type="ARBA" id="ARBA00022840"/>
    </source>
</evidence>
<proteinExistence type="inferred from homology"/>
<feature type="domain" description="DEAD-box RNA helicase Q" evidence="13">
    <location>
        <begin position="4"/>
        <end position="32"/>
    </location>
</feature>
<feature type="region of interest" description="Disordered" evidence="10">
    <location>
        <begin position="433"/>
        <end position="530"/>
    </location>
</feature>
<sequence length="530" mass="58463">MKTYLFTDLGISAPVLRAIEEMGYETPSKIQAEAIPKIRTGVDLAGQAQTGTGKTAAFGIPLLEKIDLSSGDVQAIIMCPTRELAVQVTGEIIKLAKYMDGLRATPVYGGQPIQRQIKQIRSGSQIVVGTPGRVIDHLKRGTLSLSSLKTVVLDEADEMLNMGFREDIEEILGFAEKDVPRQTVMFSATMSGEIKSIMKRWFNNPEMLRVEGKAASADGIRQFVVEARDSMRTEGISRLIDLHNYNRTLVFCNTKRTCDTLIAEMQSRGFSADALHGDMNQPVRDKVMNKFRQGRIDLLVATDVAARGLDVDDVDAVFNYDIPQDPEYYVHRIGRTGRAGKTGVAYTFSSGRKSRSIRFIENKLKLKLETIPLPSISAVGRSKMDALMAEVKETMESGGLRPYIEQIEAAIPDGFTPIEVAAALLKIKEQSGAGSRYSGYTSESPESEPESGDGESSRKGKGFRGRPDKKRKSTVRGEGKKKRKKDPDFTAGKSKKKKKKKKPEPEPFYAPFLKKGKGKGEPGRRKKPSS</sequence>
<dbReference type="GO" id="GO:0005829">
    <property type="term" value="C:cytosol"/>
    <property type="evidence" value="ECO:0007669"/>
    <property type="project" value="TreeGrafter"/>
</dbReference>
<evidence type="ECO:0000256" key="4">
    <source>
        <dbReference type="ARBA" id="ARBA00022801"/>
    </source>
</evidence>
<dbReference type="GO" id="GO:0016787">
    <property type="term" value="F:hydrolase activity"/>
    <property type="evidence" value="ECO:0007669"/>
    <property type="project" value="UniProtKB-KW"/>
</dbReference>
<gene>
    <name evidence="14" type="ORF">NATSA_03080</name>
</gene>
<evidence type="ECO:0000256" key="7">
    <source>
        <dbReference type="ARBA" id="ARBA00023016"/>
    </source>
</evidence>
<feature type="compositionally biased region" description="Basic residues" evidence="10">
    <location>
        <begin position="493"/>
        <end position="502"/>
    </location>
</feature>
<reference evidence="14" key="1">
    <citation type="submission" date="2021-02" db="EMBL/GenBank/DDBJ databases">
        <title>Natronogracilivirga saccharolytica gen. nov. sp. nov. a new anaerobic, haloalkiliphilic carbohydrate-fermenting bacterium from soda lake and proposing of Cyclonatronumiaceae fam. nov. in the phylum Balneolaeota.</title>
        <authorList>
            <person name="Zhilina T.N."/>
            <person name="Sorokin D.Y."/>
            <person name="Zavarzina D.G."/>
            <person name="Toshchakov S.V."/>
            <person name="Kublanov I.V."/>
        </authorList>
    </citation>
    <scope>NUCLEOTIDE SEQUENCE</scope>
    <source>
        <strain evidence="14">Z-1702</strain>
    </source>
</reference>
<keyword evidence="2" id="KW-0963">Cytoplasm</keyword>
<keyword evidence="6 9" id="KW-0067">ATP-binding</keyword>
<dbReference type="EC" id="3.6.4.13" evidence="1"/>
<evidence type="ECO:0000256" key="3">
    <source>
        <dbReference type="ARBA" id="ARBA00022741"/>
    </source>
</evidence>
<keyword evidence="15" id="KW-1185">Reference proteome</keyword>
<evidence type="ECO:0000256" key="9">
    <source>
        <dbReference type="RuleBase" id="RU000492"/>
    </source>
</evidence>
<dbReference type="Pfam" id="PF00270">
    <property type="entry name" value="DEAD"/>
    <property type="match status" value="1"/>
</dbReference>
<protein>
    <recommendedName>
        <fullName evidence="1">RNA helicase</fullName>
        <ecNumber evidence="1">3.6.4.13</ecNumber>
    </recommendedName>
</protein>
<dbReference type="PROSITE" id="PS51192">
    <property type="entry name" value="HELICASE_ATP_BIND_1"/>
    <property type="match status" value="1"/>
</dbReference>
<evidence type="ECO:0000256" key="1">
    <source>
        <dbReference type="ARBA" id="ARBA00012552"/>
    </source>
</evidence>
<accession>A0A8J7UUN4</accession>
<keyword evidence="4 9" id="KW-0378">Hydrolase</keyword>
<dbReference type="GO" id="GO:0005524">
    <property type="term" value="F:ATP binding"/>
    <property type="evidence" value="ECO:0007669"/>
    <property type="project" value="UniProtKB-KW"/>
</dbReference>